<comment type="caution">
    <text evidence="1">The sequence shown here is derived from an EMBL/GenBank/DDBJ whole genome shotgun (WGS) entry which is preliminary data.</text>
</comment>
<protein>
    <submittedName>
        <fullName evidence="1">Uncharacterized protein</fullName>
    </submittedName>
</protein>
<organism evidence="1 2">
    <name type="scientific">Leucocoprinus leucothites</name>
    <dbReference type="NCBI Taxonomy" id="201217"/>
    <lineage>
        <taxon>Eukaryota</taxon>
        <taxon>Fungi</taxon>
        <taxon>Dikarya</taxon>
        <taxon>Basidiomycota</taxon>
        <taxon>Agaricomycotina</taxon>
        <taxon>Agaricomycetes</taxon>
        <taxon>Agaricomycetidae</taxon>
        <taxon>Agaricales</taxon>
        <taxon>Agaricineae</taxon>
        <taxon>Agaricaceae</taxon>
        <taxon>Leucocoprinus</taxon>
    </lineage>
</organism>
<accession>A0A8H5LHE8</accession>
<dbReference type="AlphaFoldDB" id="A0A8H5LHE8"/>
<dbReference type="Gene3D" id="2.40.400.10">
    <property type="entry name" value="Acetoacetate decarboxylase-like"/>
    <property type="match status" value="1"/>
</dbReference>
<sequence length="290" mass="31411">MEEALRVSSSYITSPVPIFYHSSPSDHPAPCTPPHQYSVMSGVKEAPAPWKLKGTSWIFVLPGLSKDASFPAGFAAPHEAEALAEGGEFVGGFGSVQLVSYTESPVGPYDELVYTPGRWKYMNNDPALRVTRIYVSVKESTENGRRNWSLPKQVANFSYRPGPYDTTLFSVSLPSSPDKPFFSASIKPIPLLSSVSILISTTILGKWFSFMQPPLPQGSPENPEEVGTERWAAFTPTMRGKNRLVGVVPGFEDGTIGDGISFPKVKPRSVGAVAADLDIDVGVPVLFDNV</sequence>
<dbReference type="SUPFAM" id="SSF160104">
    <property type="entry name" value="Acetoacetate decarboxylase-like"/>
    <property type="match status" value="1"/>
</dbReference>
<dbReference type="OrthoDB" id="9970474at2759"/>
<dbReference type="PANTHER" id="PTHR40518">
    <property type="entry name" value="ACETOACETATE DECARBOXYLASE"/>
    <property type="match status" value="1"/>
</dbReference>
<dbReference type="Proteomes" id="UP000559027">
    <property type="component" value="Unassembled WGS sequence"/>
</dbReference>
<evidence type="ECO:0000313" key="1">
    <source>
        <dbReference type="EMBL" id="KAF5357232.1"/>
    </source>
</evidence>
<reference evidence="1 2" key="1">
    <citation type="journal article" date="2020" name="ISME J.">
        <title>Uncovering the hidden diversity of litter-decomposition mechanisms in mushroom-forming fungi.</title>
        <authorList>
            <person name="Floudas D."/>
            <person name="Bentzer J."/>
            <person name="Ahren D."/>
            <person name="Johansson T."/>
            <person name="Persson P."/>
            <person name="Tunlid A."/>
        </authorList>
    </citation>
    <scope>NUCLEOTIDE SEQUENCE [LARGE SCALE GENOMIC DNA]</scope>
    <source>
        <strain evidence="1 2">CBS 146.42</strain>
    </source>
</reference>
<dbReference type="EMBL" id="JAACJO010000006">
    <property type="protein sequence ID" value="KAF5357232.1"/>
    <property type="molecule type" value="Genomic_DNA"/>
</dbReference>
<dbReference type="PANTHER" id="PTHR40518:SF1">
    <property type="entry name" value="ACETOACETATE DECARBOXYLASE"/>
    <property type="match status" value="1"/>
</dbReference>
<gene>
    <name evidence="1" type="ORF">D9756_006640</name>
</gene>
<proteinExistence type="predicted"/>
<keyword evidence="2" id="KW-1185">Reference proteome</keyword>
<dbReference type="InterPro" id="IPR023375">
    <property type="entry name" value="ADC_dom_sf"/>
</dbReference>
<evidence type="ECO:0000313" key="2">
    <source>
        <dbReference type="Proteomes" id="UP000559027"/>
    </source>
</evidence>
<name>A0A8H5LHE8_9AGAR</name>